<dbReference type="GO" id="GO:0009146">
    <property type="term" value="P:purine nucleoside triphosphate catabolic process"/>
    <property type="evidence" value="ECO:0007669"/>
    <property type="project" value="UniProtKB-UniRule"/>
</dbReference>
<dbReference type="InterPro" id="IPR020922">
    <property type="entry name" value="dITP/XTP_pyrophosphatase"/>
</dbReference>
<evidence type="ECO:0000256" key="10">
    <source>
        <dbReference type="HAMAP-Rule" id="MF_01405"/>
    </source>
</evidence>
<dbReference type="GO" id="GO:0035870">
    <property type="term" value="F:dITP diphosphatase activity"/>
    <property type="evidence" value="ECO:0007669"/>
    <property type="project" value="UniProtKB-UniRule"/>
</dbReference>
<feature type="binding site" evidence="10">
    <location>
        <position position="182"/>
    </location>
    <ligand>
        <name>substrate</name>
    </ligand>
</feature>
<comment type="caution">
    <text evidence="10">Lacks conserved residue(s) required for the propagation of feature annotation.</text>
</comment>
<keyword evidence="5 10" id="KW-0378">Hydrolase</keyword>
<dbReference type="GO" id="GO:0009117">
    <property type="term" value="P:nucleotide metabolic process"/>
    <property type="evidence" value="ECO:0007669"/>
    <property type="project" value="UniProtKB-KW"/>
</dbReference>
<comment type="catalytic activity">
    <reaction evidence="9 10">
        <text>XTP + H2O = XMP + diphosphate + H(+)</text>
        <dbReference type="Rhea" id="RHEA:28610"/>
        <dbReference type="ChEBI" id="CHEBI:15377"/>
        <dbReference type="ChEBI" id="CHEBI:15378"/>
        <dbReference type="ChEBI" id="CHEBI:33019"/>
        <dbReference type="ChEBI" id="CHEBI:57464"/>
        <dbReference type="ChEBI" id="CHEBI:61314"/>
        <dbReference type="EC" id="3.6.1.66"/>
    </reaction>
</comment>
<dbReference type="GO" id="GO:0005829">
    <property type="term" value="C:cytosol"/>
    <property type="evidence" value="ECO:0007669"/>
    <property type="project" value="TreeGrafter"/>
</dbReference>
<dbReference type="SUPFAM" id="SSF52972">
    <property type="entry name" value="ITPase-like"/>
    <property type="match status" value="1"/>
</dbReference>
<comment type="subunit">
    <text evidence="2 10">Homodimer.</text>
</comment>
<dbReference type="GO" id="GO:0000166">
    <property type="term" value="F:nucleotide binding"/>
    <property type="evidence" value="ECO:0007669"/>
    <property type="project" value="UniProtKB-KW"/>
</dbReference>
<dbReference type="CDD" id="cd00515">
    <property type="entry name" value="HAM1"/>
    <property type="match status" value="1"/>
</dbReference>
<evidence type="ECO:0000256" key="1">
    <source>
        <dbReference type="ARBA" id="ARBA00008023"/>
    </source>
</evidence>
<feature type="binding site" evidence="10">
    <location>
        <position position="81"/>
    </location>
    <ligand>
        <name>substrate</name>
    </ligand>
</feature>
<dbReference type="eggNOG" id="COG0127">
    <property type="taxonomic scope" value="Bacteria"/>
</dbReference>
<feature type="binding site" evidence="10">
    <location>
        <begin position="160"/>
        <end position="163"/>
    </location>
    <ligand>
        <name>substrate</name>
    </ligand>
</feature>
<comment type="cofactor">
    <cofactor evidence="10">
        <name>Mg(2+)</name>
        <dbReference type="ChEBI" id="CHEBI:18420"/>
    </cofactor>
    <text evidence="10">Binds 1 Mg(2+) ion per subunit.</text>
</comment>
<evidence type="ECO:0000256" key="11">
    <source>
        <dbReference type="RuleBase" id="RU003781"/>
    </source>
</evidence>
<keyword evidence="3 10" id="KW-0479">Metal-binding</keyword>
<organism evidence="12 13">
    <name type="scientific">Thermotoga neapolitana (strain ATCC 49049 / DSM 4359 / NBRC 107923 / NS-E)</name>
    <dbReference type="NCBI Taxonomy" id="309803"/>
    <lineage>
        <taxon>Bacteria</taxon>
        <taxon>Thermotogati</taxon>
        <taxon>Thermotogota</taxon>
        <taxon>Thermotogae</taxon>
        <taxon>Thermotogales</taxon>
        <taxon>Thermotogaceae</taxon>
        <taxon>Thermotoga</taxon>
    </lineage>
</organism>
<evidence type="ECO:0000313" key="13">
    <source>
        <dbReference type="Proteomes" id="UP000000445"/>
    </source>
</evidence>
<feature type="binding site" evidence="10">
    <location>
        <begin position="187"/>
        <end position="188"/>
    </location>
    <ligand>
        <name>substrate</name>
    </ligand>
</feature>
<accession>B9K6X1</accession>
<sequence>MELIKLKKGGVMVGTFRIYVATTNPHKVEEIKEIAPEWAEILPSPEKIEVIEDGETFLENSVKKAIVYGKKLKSPVIADDSGLVIYSLGGFPGVMSARFMEEYTYEEKMKTILKMLEGKDRKAAFVCSATFFDFQRNLLVSVEDRVEGYIAEEIRGTGGFGYDPFFVPEGYDRTFGEMPELKKKLSHRSRAFRKLFSILSKISESESL</sequence>
<comment type="function">
    <text evidence="10">Pyrophosphatase that catalyzes the hydrolysis of nucleoside triphosphates to their monophosphate derivatives, with a high preference for the non-canonical purine nucleotides XTP (xanthosine triphosphate), dITP (deoxyinosine triphosphate) and ITP. Seems to function as a house-cleaning enzyme that removes non-canonical purine nucleotides from the nucleotide pool, thus preventing their incorporation into DNA/RNA and avoiding chromosomal lesions.</text>
</comment>
<dbReference type="Proteomes" id="UP000000445">
    <property type="component" value="Chromosome"/>
</dbReference>
<dbReference type="STRING" id="309803.CTN_0528"/>
<dbReference type="HOGENOM" id="CLU_082080_0_2_0"/>
<keyword evidence="4 10" id="KW-0547">Nucleotide-binding</keyword>
<proteinExistence type="inferred from homology"/>
<comment type="catalytic activity">
    <reaction evidence="8 10">
        <text>dITP + H2O = dIMP + diphosphate + H(+)</text>
        <dbReference type="Rhea" id="RHEA:28342"/>
        <dbReference type="ChEBI" id="CHEBI:15377"/>
        <dbReference type="ChEBI" id="CHEBI:15378"/>
        <dbReference type="ChEBI" id="CHEBI:33019"/>
        <dbReference type="ChEBI" id="CHEBI:61194"/>
        <dbReference type="ChEBI" id="CHEBI:61382"/>
        <dbReference type="EC" id="3.6.1.66"/>
    </reaction>
</comment>
<dbReference type="GO" id="GO:0017111">
    <property type="term" value="F:ribonucleoside triphosphate phosphatase activity"/>
    <property type="evidence" value="ECO:0007669"/>
    <property type="project" value="InterPro"/>
</dbReference>
<evidence type="ECO:0000256" key="6">
    <source>
        <dbReference type="ARBA" id="ARBA00022842"/>
    </source>
</evidence>
<comment type="similarity">
    <text evidence="1 10 11">Belongs to the HAM1 NTPase family.</text>
</comment>
<feature type="active site" description="Proton acceptor" evidence="10">
    <location>
        <position position="80"/>
    </location>
</feature>
<dbReference type="Gene3D" id="3.90.950.10">
    <property type="match status" value="1"/>
</dbReference>
<dbReference type="EC" id="3.6.1.66" evidence="10"/>
<keyword evidence="13" id="KW-1185">Reference proteome</keyword>
<comment type="catalytic activity">
    <reaction evidence="10">
        <text>ITP + H2O = IMP + diphosphate + H(+)</text>
        <dbReference type="Rhea" id="RHEA:29399"/>
        <dbReference type="ChEBI" id="CHEBI:15377"/>
        <dbReference type="ChEBI" id="CHEBI:15378"/>
        <dbReference type="ChEBI" id="CHEBI:33019"/>
        <dbReference type="ChEBI" id="CHEBI:58053"/>
        <dbReference type="ChEBI" id="CHEBI:61402"/>
        <dbReference type="EC" id="3.6.1.66"/>
    </reaction>
</comment>
<dbReference type="FunFam" id="3.90.950.10:FF:000001">
    <property type="entry name" value="dITP/XTP pyrophosphatase"/>
    <property type="match status" value="1"/>
</dbReference>
<dbReference type="PANTHER" id="PTHR11067:SF9">
    <property type="entry name" value="INOSINE TRIPHOSPHATE PYROPHOSPHATASE"/>
    <property type="match status" value="1"/>
</dbReference>
<evidence type="ECO:0000256" key="3">
    <source>
        <dbReference type="ARBA" id="ARBA00022723"/>
    </source>
</evidence>
<evidence type="ECO:0000256" key="9">
    <source>
        <dbReference type="ARBA" id="ARBA00052017"/>
    </source>
</evidence>
<dbReference type="EMBL" id="CP000916">
    <property type="protein sequence ID" value="ACM22704.1"/>
    <property type="molecule type" value="Genomic_DNA"/>
</dbReference>
<dbReference type="Pfam" id="PF01725">
    <property type="entry name" value="Ham1p_like"/>
    <property type="match status" value="1"/>
</dbReference>
<dbReference type="NCBIfam" id="TIGR00042">
    <property type="entry name" value="RdgB/HAM1 family non-canonical purine NTP pyrophosphatase"/>
    <property type="match status" value="1"/>
</dbReference>
<evidence type="ECO:0000256" key="2">
    <source>
        <dbReference type="ARBA" id="ARBA00011738"/>
    </source>
</evidence>
<dbReference type="PANTHER" id="PTHR11067">
    <property type="entry name" value="INOSINE TRIPHOSPHATE PYROPHOSPHATASE/HAM1 PROTEIN"/>
    <property type="match status" value="1"/>
</dbReference>
<evidence type="ECO:0000256" key="7">
    <source>
        <dbReference type="ARBA" id="ARBA00023080"/>
    </source>
</evidence>
<dbReference type="KEGG" id="tna:CTN_0528"/>
<dbReference type="GO" id="GO:0046872">
    <property type="term" value="F:metal ion binding"/>
    <property type="evidence" value="ECO:0007669"/>
    <property type="project" value="UniProtKB-KW"/>
</dbReference>
<dbReference type="InterPro" id="IPR002637">
    <property type="entry name" value="RdgB/HAM1"/>
</dbReference>
<evidence type="ECO:0000256" key="5">
    <source>
        <dbReference type="ARBA" id="ARBA00022801"/>
    </source>
</evidence>
<protein>
    <recommendedName>
        <fullName evidence="10">dITP/XTP pyrophosphatase</fullName>
        <ecNumber evidence="10">3.6.1.66</ecNumber>
    </recommendedName>
    <alternativeName>
        <fullName evidence="10">Non-canonical purine NTP pyrophosphatase</fullName>
    </alternativeName>
    <alternativeName>
        <fullName evidence="10">Non-standard purine NTP pyrophosphatase</fullName>
    </alternativeName>
    <alternativeName>
        <fullName evidence="10">Nucleoside-triphosphate diphosphatase</fullName>
    </alternativeName>
    <alternativeName>
        <fullName evidence="10">Nucleoside-triphosphate pyrophosphatase</fullName>
        <shortName evidence="10">NTPase</shortName>
    </alternativeName>
</protein>
<dbReference type="GO" id="GO:0036220">
    <property type="term" value="F:ITP diphosphatase activity"/>
    <property type="evidence" value="ECO:0007669"/>
    <property type="project" value="UniProtKB-UniRule"/>
</dbReference>
<evidence type="ECO:0000256" key="4">
    <source>
        <dbReference type="ARBA" id="ARBA00022741"/>
    </source>
</evidence>
<dbReference type="AlphaFoldDB" id="B9K6X1"/>
<feature type="binding site" evidence="10">
    <location>
        <position position="80"/>
    </location>
    <ligand>
        <name>Mg(2+)</name>
        <dbReference type="ChEBI" id="CHEBI:18420"/>
    </ligand>
</feature>
<dbReference type="InterPro" id="IPR029001">
    <property type="entry name" value="ITPase-like_fam"/>
</dbReference>
<reference evidence="12 13" key="1">
    <citation type="journal article" date="2009" name="Biosci. Biotechnol. Biochem.">
        <title>WeGAS: a web-based microbial genome annotation system.</title>
        <authorList>
            <person name="Lee D."/>
            <person name="Seo H."/>
            <person name="Park C."/>
            <person name="Park K."/>
        </authorList>
    </citation>
    <scope>NUCLEOTIDE SEQUENCE [LARGE SCALE GENOMIC DNA]</scope>
    <source>
        <strain evidence="13">ATCC 49049 / DSM 4359 / NBRC 107923 / NS-E</strain>
    </source>
</reference>
<dbReference type="GO" id="GO:0036222">
    <property type="term" value="F:XTP diphosphatase activity"/>
    <property type="evidence" value="ECO:0007669"/>
    <property type="project" value="UniProtKB-UniRule"/>
</dbReference>
<feature type="binding site" evidence="10">
    <location>
        <begin position="22"/>
        <end position="27"/>
    </location>
    <ligand>
        <name>substrate</name>
    </ligand>
</feature>
<name>B9K6X1_THENN</name>
<evidence type="ECO:0000313" key="12">
    <source>
        <dbReference type="EMBL" id="ACM22704.1"/>
    </source>
</evidence>
<dbReference type="HAMAP" id="MF_01405">
    <property type="entry name" value="Non_canon_purine_NTPase"/>
    <property type="match status" value="1"/>
</dbReference>
<keyword evidence="6 10" id="KW-0460">Magnesium</keyword>
<evidence type="ECO:0000256" key="8">
    <source>
        <dbReference type="ARBA" id="ARBA00051875"/>
    </source>
</evidence>
<gene>
    <name evidence="12" type="ordered locus">CTN_0528</name>
</gene>
<keyword evidence="7 10" id="KW-0546">Nucleotide metabolism</keyword>